<dbReference type="RefSeq" id="WP_249974064.1">
    <property type="nucleotide sequence ID" value="NZ_JAMFLZ010000033.1"/>
</dbReference>
<reference evidence="1" key="1">
    <citation type="submission" date="2022-05" db="EMBL/GenBank/DDBJ databases">
        <authorList>
            <person name="Park J.-S."/>
        </authorList>
    </citation>
    <scope>NUCLEOTIDE SEQUENCE</scope>
    <source>
        <strain evidence="1">2012CJ34-3</strain>
    </source>
</reference>
<comment type="caution">
    <text evidence="1">The sequence shown here is derived from an EMBL/GenBank/DDBJ whole genome shotgun (WGS) entry which is preliminary data.</text>
</comment>
<evidence type="ECO:0000313" key="1">
    <source>
        <dbReference type="EMBL" id="MCL6296747.1"/>
    </source>
</evidence>
<feature type="non-terminal residue" evidence="1">
    <location>
        <position position="115"/>
    </location>
</feature>
<sequence>DSPSHLYASAGVHTIRIIGTFPRIYFNNTGDKDKIQTVEQWGINPWASMEKAFWGCKNLNITATDAPDLSQVTNMNLMFAESGMNQNINHWNVSTITQMYRLFFNSNFNQPLHLW</sequence>
<keyword evidence="2" id="KW-1185">Reference proteome</keyword>
<proteinExistence type="predicted"/>
<evidence type="ECO:0000313" key="2">
    <source>
        <dbReference type="Proteomes" id="UP001165381"/>
    </source>
</evidence>
<dbReference type="Proteomes" id="UP001165381">
    <property type="component" value="Unassembled WGS sequence"/>
</dbReference>
<name>A0ABT0QIB0_9FLAO</name>
<accession>A0ABT0QIB0</accession>
<dbReference type="Pfam" id="PF03382">
    <property type="entry name" value="DUF285"/>
    <property type="match status" value="1"/>
</dbReference>
<protein>
    <submittedName>
        <fullName evidence="1">BspA family leucine-rich repeat surface protein</fullName>
    </submittedName>
</protein>
<gene>
    <name evidence="1" type="ORF">M3P09_17230</name>
</gene>
<dbReference type="EMBL" id="JAMFLZ010000033">
    <property type="protein sequence ID" value="MCL6296747.1"/>
    <property type="molecule type" value="Genomic_DNA"/>
</dbReference>
<organism evidence="1 2">
    <name type="scientific">Jejuia spongiicola</name>
    <dbReference type="NCBI Taxonomy" id="2942207"/>
    <lineage>
        <taxon>Bacteria</taxon>
        <taxon>Pseudomonadati</taxon>
        <taxon>Bacteroidota</taxon>
        <taxon>Flavobacteriia</taxon>
        <taxon>Flavobacteriales</taxon>
        <taxon>Flavobacteriaceae</taxon>
        <taxon>Jejuia</taxon>
    </lineage>
</organism>
<feature type="non-terminal residue" evidence="1">
    <location>
        <position position="1"/>
    </location>
</feature>
<dbReference type="InterPro" id="IPR005046">
    <property type="entry name" value="DUF285"/>
</dbReference>